<organism evidence="2 3">
    <name type="scientific">Cognatiyoonia koreensis</name>
    <dbReference type="NCBI Taxonomy" id="364200"/>
    <lineage>
        <taxon>Bacteria</taxon>
        <taxon>Pseudomonadati</taxon>
        <taxon>Pseudomonadota</taxon>
        <taxon>Alphaproteobacteria</taxon>
        <taxon>Rhodobacterales</taxon>
        <taxon>Paracoccaceae</taxon>
        <taxon>Cognatiyoonia</taxon>
    </lineage>
</organism>
<name>A0A1I0PQE2_9RHOB</name>
<keyword evidence="3" id="KW-1185">Reference proteome</keyword>
<evidence type="ECO:0000313" key="2">
    <source>
        <dbReference type="EMBL" id="SEW16587.1"/>
    </source>
</evidence>
<reference evidence="2 3" key="1">
    <citation type="submission" date="2016-10" db="EMBL/GenBank/DDBJ databases">
        <authorList>
            <person name="de Groot N.N."/>
        </authorList>
    </citation>
    <scope>NUCLEOTIDE SEQUENCE [LARGE SCALE GENOMIC DNA]</scope>
    <source>
        <strain evidence="2 3">DSM 17925</strain>
    </source>
</reference>
<proteinExistence type="predicted"/>
<dbReference type="EMBL" id="FOIZ01000001">
    <property type="protein sequence ID" value="SEW16587.1"/>
    <property type="molecule type" value="Genomic_DNA"/>
</dbReference>
<dbReference type="STRING" id="364200.SAMN04488515_1361"/>
<accession>A0A1I0PQE2</accession>
<evidence type="ECO:0000313" key="3">
    <source>
        <dbReference type="Proteomes" id="UP000199167"/>
    </source>
</evidence>
<feature type="domain" description="TfoX N-terminal" evidence="1">
    <location>
        <begin position="13"/>
        <end position="96"/>
    </location>
</feature>
<dbReference type="Gene3D" id="3.30.1460.30">
    <property type="entry name" value="YgaC/TfoX-N like chaperone"/>
    <property type="match status" value="1"/>
</dbReference>
<sequence>MSISDADIAFAKELFAPLGGVTHRKMFGGICLYRDGDIFALVSSEGQIYLKALGNVASTMADDGSSQFHNMPYWSLPDSALDDPEAACDLARISMASLS</sequence>
<protein>
    <submittedName>
        <fullName evidence="2">DNA transformation protein</fullName>
    </submittedName>
</protein>
<dbReference type="InterPro" id="IPR007076">
    <property type="entry name" value="TfoX_N"/>
</dbReference>
<dbReference type="Proteomes" id="UP000199167">
    <property type="component" value="Unassembled WGS sequence"/>
</dbReference>
<gene>
    <name evidence="2" type="ORF">SAMN04488515_1361</name>
</gene>
<dbReference type="Pfam" id="PF04993">
    <property type="entry name" value="TfoX_N"/>
    <property type="match status" value="1"/>
</dbReference>
<dbReference type="RefSeq" id="WP_089991873.1">
    <property type="nucleotide sequence ID" value="NZ_FOIZ01000001.1"/>
</dbReference>
<dbReference type="SUPFAM" id="SSF159894">
    <property type="entry name" value="YgaC/TfoX-N like"/>
    <property type="match status" value="1"/>
</dbReference>
<evidence type="ECO:0000259" key="1">
    <source>
        <dbReference type="Pfam" id="PF04993"/>
    </source>
</evidence>
<dbReference type="OrthoDB" id="1524907at2"/>
<dbReference type="AlphaFoldDB" id="A0A1I0PQE2"/>